<dbReference type="EMBL" id="RSCE01000012">
    <property type="protein sequence ID" value="RSH78578.1"/>
    <property type="molecule type" value="Genomic_DNA"/>
</dbReference>
<evidence type="ECO:0000313" key="1">
    <source>
        <dbReference type="EMBL" id="RSH78578.1"/>
    </source>
</evidence>
<organism evidence="1 2">
    <name type="scientific">Apiotrichum porosum</name>
    <dbReference type="NCBI Taxonomy" id="105984"/>
    <lineage>
        <taxon>Eukaryota</taxon>
        <taxon>Fungi</taxon>
        <taxon>Dikarya</taxon>
        <taxon>Basidiomycota</taxon>
        <taxon>Agaricomycotina</taxon>
        <taxon>Tremellomycetes</taxon>
        <taxon>Trichosporonales</taxon>
        <taxon>Trichosporonaceae</taxon>
        <taxon>Apiotrichum</taxon>
    </lineage>
</organism>
<dbReference type="RefSeq" id="XP_028473725.1">
    <property type="nucleotide sequence ID" value="XM_028618047.1"/>
</dbReference>
<evidence type="ECO:0000313" key="2">
    <source>
        <dbReference type="Proteomes" id="UP000279236"/>
    </source>
</evidence>
<name>A0A427XIA9_9TREE</name>
<dbReference type="InterPro" id="IPR013726">
    <property type="entry name" value="Mitofissin"/>
</dbReference>
<protein>
    <recommendedName>
        <fullName evidence="3">DUF1748-domain-containing protein</fullName>
    </recommendedName>
</protein>
<gene>
    <name evidence="1" type="ORF">EHS24_002306</name>
</gene>
<comment type="caution">
    <text evidence="1">The sequence shown here is derived from an EMBL/GenBank/DDBJ whole genome shotgun (WGS) entry which is preliminary data.</text>
</comment>
<evidence type="ECO:0008006" key="3">
    <source>
        <dbReference type="Google" id="ProtNLM"/>
    </source>
</evidence>
<dbReference type="Proteomes" id="UP000279236">
    <property type="component" value="Unassembled WGS sequence"/>
</dbReference>
<dbReference type="Pfam" id="PF08520">
    <property type="entry name" value="Mitofissin"/>
    <property type="match status" value="1"/>
</dbReference>
<dbReference type="AlphaFoldDB" id="A0A427XIA9"/>
<reference evidence="1 2" key="1">
    <citation type="submission" date="2018-11" db="EMBL/GenBank/DDBJ databases">
        <title>Genome sequence of Apiotrichum porosum DSM 27194.</title>
        <authorList>
            <person name="Aliyu H."/>
            <person name="Gorte O."/>
            <person name="Ochsenreither K."/>
        </authorList>
    </citation>
    <scope>NUCLEOTIDE SEQUENCE [LARGE SCALE GENOMIC DNA]</scope>
    <source>
        <strain evidence="1 2">DSM 27194</strain>
    </source>
</reference>
<accession>A0A427XIA9</accession>
<keyword evidence="2" id="KW-1185">Reference proteome</keyword>
<dbReference type="PANTHER" id="PTHR28075">
    <property type="entry name" value="CHROMOSOME 16, WHOLE GENOME SHOTGUN SEQUENCE"/>
    <property type="match status" value="1"/>
</dbReference>
<dbReference type="OrthoDB" id="16824at2759"/>
<dbReference type="GeneID" id="39586849"/>
<sequence length="74" mass="8033">MGMFGRLIHYGFDALAVSTILAGVKKTTGFAPQTELIPESSIRSFTESYLKAGETVLTLVTGQAVTSQYFKKVE</sequence>
<proteinExistence type="predicted"/>
<dbReference type="PANTHER" id="PTHR28075:SF3">
    <property type="entry name" value="DUF1748-DOMAIN-CONTAINING PROTEIN"/>
    <property type="match status" value="1"/>
</dbReference>
<dbReference type="GO" id="GO:0005737">
    <property type="term" value="C:cytoplasm"/>
    <property type="evidence" value="ECO:0007669"/>
    <property type="project" value="TreeGrafter"/>
</dbReference>